<feature type="domain" description="ResB-like" evidence="7">
    <location>
        <begin position="65"/>
        <end position="424"/>
    </location>
</feature>
<dbReference type="AlphaFoldDB" id="A0A2V5KYG1"/>
<feature type="transmembrane region" description="Helical" evidence="6">
    <location>
        <begin position="484"/>
        <end position="505"/>
    </location>
</feature>
<keyword evidence="4 6" id="KW-1133">Transmembrane helix</keyword>
<keyword evidence="5 6" id="KW-0472">Membrane</keyword>
<comment type="subcellular location">
    <subcellularLocation>
        <location evidence="1">Membrane</location>
        <topology evidence="1">Multi-pass membrane protein</topology>
    </subcellularLocation>
</comment>
<dbReference type="RefSeq" id="WP_110839970.1">
    <property type="nucleotide sequence ID" value="NZ_QJVJ01000004.1"/>
</dbReference>
<accession>A0A2V5KYG1</accession>
<dbReference type="OrthoDB" id="9770923at2"/>
<keyword evidence="3" id="KW-0201">Cytochrome c-type biogenesis</keyword>
<organism evidence="8 9">
    <name type="scientific">Paenibacillus flagellatus</name>
    <dbReference type="NCBI Taxonomy" id="2211139"/>
    <lineage>
        <taxon>Bacteria</taxon>
        <taxon>Bacillati</taxon>
        <taxon>Bacillota</taxon>
        <taxon>Bacilli</taxon>
        <taxon>Bacillales</taxon>
        <taxon>Paenibacillaceae</taxon>
        <taxon>Paenibacillus</taxon>
    </lineage>
</organism>
<proteinExistence type="predicted"/>
<dbReference type="InterPro" id="IPR007816">
    <property type="entry name" value="ResB-like_domain"/>
</dbReference>
<dbReference type="GO" id="GO:0017004">
    <property type="term" value="P:cytochrome complex assembly"/>
    <property type="evidence" value="ECO:0007669"/>
    <property type="project" value="UniProtKB-KW"/>
</dbReference>
<feature type="transmembrane region" description="Helical" evidence="6">
    <location>
        <begin position="123"/>
        <end position="145"/>
    </location>
</feature>
<evidence type="ECO:0000256" key="6">
    <source>
        <dbReference type="SAM" id="Phobius"/>
    </source>
</evidence>
<evidence type="ECO:0000256" key="2">
    <source>
        <dbReference type="ARBA" id="ARBA00022692"/>
    </source>
</evidence>
<dbReference type="PANTHER" id="PTHR31566">
    <property type="entry name" value="CYTOCHROME C BIOGENESIS PROTEIN CCS1, CHLOROPLASTIC"/>
    <property type="match status" value="1"/>
</dbReference>
<dbReference type="Proteomes" id="UP000247476">
    <property type="component" value="Unassembled WGS sequence"/>
</dbReference>
<dbReference type="EMBL" id="QJVJ01000004">
    <property type="protein sequence ID" value="PYI54976.1"/>
    <property type="molecule type" value="Genomic_DNA"/>
</dbReference>
<protein>
    <submittedName>
        <fullName evidence="8">Cytochrome c biogenesis protein ResB</fullName>
    </submittedName>
</protein>
<keyword evidence="9" id="KW-1185">Reference proteome</keyword>
<reference evidence="8 9" key="1">
    <citation type="submission" date="2018-05" db="EMBL/GenBank/DDBJ databases">
        <title>Paenibacillus flagellatus sp. nov., isolated from selenium mineral soil.</title>
        <authorList>
            <person name="Dai X."/>
        </authorList>
    </citation>
    <scope>NUCLEOTIDE SEQUENCE [LARGE SCALE GENOMIC DNA]</scope>
    <source>
        <strain evidence="8 9">DXL2</strain>
    </source>
</reference>
<evidence type="ECO:0000256" key="3">
    <source>
        <dbReference type="ARBA" id="ARBA00022748"/>
    </source>
</evidence>
<comment type="caution">
    <text evidence="8">The sequence shown here is derived from an EMBL/GenBank/DDBJ whole genome shotgun (WGS) entry which is preliminary data.</text>
</comment>
<evidence type="ECO:0000313" key="8">
    <source>
        <dbReference type="EMBL" id="PYI54976.1"/>
    </source>
</evidence>
<keyword evidence="2 6" id="KW-0812">Transmembrane</keyword>
<gene>
    <name evidence="8" type="ORF">DLM86_10540</name>
</gene>
<evidence type="ECO:0000259" key="7">
    <source>
        <dbReference type="Pfam" id="PF05140"/>
    </source>
</evidence>
<sequence>MIANTKCECGHQNHVGTVLCESCGKPLVDDDGTAPLEMRYDGIARRSQKANPTLLDRVWNFFSSVKIAIYLILATLLGAMLGTVYPQENTFINVDPARYYKETYGWTGDLYYKLGLSDTYGSWWFVALLVMIGTSLVICSLDRVLPLYRALSKQQIRKHLSFLLRQRVVYKGKVELDGESGRKTAEQWVGEAAEKLRKKGYRVHTDGSALLAEKHRFSRWGPYVNHIGLIIFLLAVLMRGLPGWYLDQYVGFLEGEPAKIPETNYYLKNEQFNVTFYDDNEMSEQFRERGQTVAKLYETKAVLYECVADCDSPDREPQLKELTRQSITVNHPLKYEGLLAYQFDYAETPRLLAVHAMLKNKKTGQSYGPIEIRTKNPASSYEAGPYKLALKEYFPDFSVNDKGTPITVSNEPNAPAFVFVITGPGMPEGGQPYFYFPREIDKEKFSQDKINGAFGSEWDISVNSMEDVEIANYTTYLNLRKDTALPYIFAGATIFMIGVVMGLYWQHRRIWLRFDDGDVLSLGAHTNKNWYGLRNDVAAMLNKLGVAVEPKQLANEVKKD</sequence>
<evidence type="ECO:0000313" key="9">
    <source>
        <dbReference type="Proteomes" id="UP000247476"/>
    </source>
</evidence>
<evidence type="ECO:0000256" key="4">
    <source>
        <dbReference type="ARBA" id="ARBA00022989"/>
    </source>
</evidence>
<feature type="transmembrane region" description="Helical" evidence="6">
    <location>
        <begin position="223"/>
        <end position="245"/>
    </location>
</feature>
<evidence type="ECO:0000256" key="1">
    <source>
        <dbReference type="ARBA" id="ARBA00004141"/>
    </source>
</evidence>
<dbReference type="Pfam" id="PF05140">
    <property type="entry name" value="ResB"/>
    <property type="match status" value="2"/>
</dbReference>
<feature type="domain" description="ResB-like" evidence="7">
    <location>
        <begin position="439"/>
        <end position="537"/>
    </location>
</feature>
<feature type="transmembrane region" description="Helical" evidence="6">
    <location>
        <begin position="67"/>
        <end position="85"/>
    </location>
</feature>
<dbReference type="InterPro" id="IPR023494">
    <property type="entry name" value="Cyt_c_bgen_Ccs1/CcsB/ResB"/>
</dbReference>
<evidence type="ECO:0000256" key="5">
    <source>
        <dbReference type="ARBA" id="ARBA00023136"/>
    </source>
</evidence>
<name>A0A2V5KYG1_9BACL</name>
<dbReference type="GO" id="GO:0016020">
    <property type="term" value="C:membrane"/>
    <property type="evidence" value="ECO:0007669"/>
    <property type="project" value="UniProtKB-SubCell"/>
</dbReference>
<dbReference type="PANTHER" id="PTHR31566:SF0">
    <property type="entry name" value="CYTOCHROME C BIOGENESIS PROTEIN CCS1, CHLOROPLASTIC"/>
    <property type="match status" value="1"/>
</dbReference>